<evidence type="ECO:0000313" key="1">
    <source>
        <dbReference type="EMBL" id="ODQ85815.1"/>
    </source>
</evidence>
<reference evidence="2" key="1">
    <citation type="submission" date="2016-09" db="EMBL/GenBank/DDBJ databases">
        <authorList>
            <person name="Greninger A.L."/>
            <person name="Jerome K.R."/>
            <person name="Mcnair B."/>
            <person name="Wallis C."/>
            <person name="Fang F."/>
        </authorList>
    </citation>
    <scope>NUCLEOTIDE SEQUENCE [LARGE SCALE GENOMIC DNA]</scope>
    <source>
        <strain evidence="2">M6</strain>
    </source>
</reference>
<evidence type="ECO:0008006" key="3">
    <source>
        <dbReference type="Google" id="ProtNLM"/>
    </source>
</evidence>
<gene>
    <name evidence="1" type="ORF">BHQ18_28330</name>
</gene>
<name>A0A1E3R7C3_MYCFV</name>
<dbReference type="Proteomes" id="UP000094053">
    <property type="component" value="Unassembled WGS sequence"/>
</dbReference>
<dbReference type="OrthoDB" id="4763847at2"/>
<evidence type="ECO:0000313" key="2">
    <source>
        <dbReference type="Proteomes" id="UP000094053"/>
    </source>
</evidence>
<dbReference type="GO" id="GO:0009306">
    <property type="term" value="P:protein secretion"/>
    <property type="evidence" value="ECO:0007669"/>
    <property type="project" value="InterPro"/>
</dbReference>
<keyword evidence="2" id="KW-1185">Reference proteome</keyword>
<comment type="caution">
    <text evidence="1">The sequence shown here is derived from an EMBL/GenBank/DDBJ whole genome shotgun (WGS) entry which is preliminary data.</text>
</comment>
<protein>
    <recommendedName>
        <fullName evidence="3">ESX-1 secretion-associated protein</fullName>
    </recommendedName>
</protein>
<dbReference type="RefSeq" id="WP_069416966.1">
    <property type="nucleotide sequence ID" value="NZ_JACKUL010000026.1"/>
</dbReference>
<sequence>MGGTDAAHVDVTALTGIAREYQAVADAVGAAARTHLGGLNFDGAAAGRGYVAHGDAVRRAVDDIAGQLRRWSDAAAGIAGALRASADRYADADLRAAGRLG</sequence>
<proteinExistence type="predicted"/>
<organism evidence="1 2">
    <name type="scientific">Mycolicibacterium flavescens</name>
    <name type="common">Mycobacterium flavescens</name>
    <dbReference type="NCBI Taxonomy" id="1776"/>
    <lineage>
        <taxon>Bacteria</taxon>
        <taxon>Bacillati</taxon>
        <taxon>Actinomycetota</taxon>
        <taxon>Actinomycetes</taxon>
        <taxon>Mycobacteriales</taxon>
        <taxon>Mycobacteriaceae</taxon>
        <taxon>Mycolicibacterium</taxon>
    </lineage>
</organism>
<dbReference type="AlphaFoldDB" id="A0A1E3R7C3"/>
<dbReference type="Pfam" id="PF10824">
    <property type="entry name" value="T7SS_ESX_EspC"/>
    <property type="match status" value="1"/>
</dbReference>
<accession>A0A1E3R7C3</accession>
<dbReference type="EMBL" id="MIHA01000041">
    <property type="protein sequence ID" value="ODQ85815.1"/>
    <property type="molecule type" value="Genomic_DNA"/>
</dbReference>
<dbReference type="InterPro" id="IPR022536">
    <property type="entry name" value="EspC"/>
</dbReference>